<dbReference type="SUPFAM" id="SSF103473">
    <property type="entry name" value="MFS general substrate transporter"/>
    <property type="match status" value="1"/>
</dbReference>
<keyword evidence="5 7" id="KW-0472">Membrane</keyword>
<keyword evidence="10" id="KW-1185">Reference proteome</keyword>
<organism evidence="9 10">
    <name type="scientific">Chaetomium fimeti</name>
    <dbReference type="NCBI Taxonomy" id="1854472"/>
    <lineage>
        <taxon>Eukaryota</taxon>
        <taxon>Fungi</taxon>
        <taxon>Dikarya</taxon>
        <taxon>Ascomycota</taxon>
        <taxon>Pezizomycotina</taxon>
        <taxon>Sordariomycetes</taxon>
        <taxon>Sordariomycetidae</taxon>
        <taxon>Sordariales</taxon>
        <taxon>Chaetomiaceae</taxon>
        <taxon>Chaetomium</taxon>
    </lineage>
</organism>
<keyword evidence="2" id="KW-0813">Transport</keyword>
<dbReference type="PROSITE" id="PS50850">
    <property type="entry name" value="MFS"/>
    <property type="match status" value="1"/>
</dbReference>
<feature type="transmembrane region" description="Helical" evidence="7">
    <location>
        <begin position="191"/>
        <end position="210"/>
    </location>
</feature>
<feature type="compositionally biased region" description="Basic and acidic residues" evidence="6">
    <location>
        <begin position="27"/>
        <end position="39"/>
    </location>
</feature>
<name>A0AAE0H8C8_9PEZI</name>
<dbReference type="PANTHER" id="PTHR23501:SF198">
    <property type="entry name" value="AZOLE RESISTANCE PROTEIN 1-RELATED"/>
    <property type="match status" value="1"/>
</dbReference>
<feature type="transmembrane region" description="Helical" evidence="7">
    <location>
        <begin position="104"/>
        <end position="126"/>
    </location>
</feature>
<dbReference type="GO" id="GO:0022857">
    <property type="term" value="F:transmembrane transporter activity"/>
    <property type="evidence" value="ECO:0007669"/>
    <property type="project" value="InterPro"/>
</dbReference>
<protein>
    <submittedName>
        <fullName evidence="9">Major facilitator superfamily domain-containing protein</fullName>
    </submittedName>
</protein>
<evidence type="ECO:0000313" key="9">
    <source>
        <dbReference type="EMBL" id="KAK3291704.1"/>
    </source>
</evidence>
<dbReference type="Proteomes" id="UP001278766">
    <property type="component" value="Unassembled WGS sequence"/>
</dbReference>
<keyword evidence="3 7" id="KW-0812">Transmembrane</keyword>
<evidence type="ECO:0000256" key="2">
    <source>
        <dbReference type="ARBA" id="ARBA00022448"/>
    </source>
</evidence>
<comment type="caution">
    <text evidence="9">The sequence shown here is derived from an EMBL/GenBank/DDBJ whole genome shotgun (WGS) entry which is preliminary data.</text>
</comment>
<dbReference type="InterPro" id="IPR036259">
    <property type="entry name" value="MFS_trans_sf"/>
</dbReference>
<evidence type="ECO:0000256" key="1">
    <source>
        <dbReference type="ARBA" id="ARBA00004141"/>
    </source>
</evidence>
<dbReference type="FunFam" id="1.20.1250.20:FF:000196">
    <property type="entry name" value="MFS toxin efflux pump (AflT)"/>
    <property type="match status" value="1"/>
</dbReference>
<dbReference type="PRINTS" id="PR01036">
    <property type="entry name" value="TCRTETB"/>
</dbReference>
<dbReference type="GeneID" id="87838839"/>
<feature type="transmembrane region" description="Helical" evidence="7">
    <location>
        <begin position="373"/>
        <end position="394"/>
    </location>
</feature>
<feature type="transmembrane region" description="Helical" evidence="7">
    <location>
        <begin position="222"/>
        <end position="242"/>
    </location>
</feature>
<feature type="compositionally biased region" description="Basic and acidic residues" evidence="6">
    <location>
        <begin position="1"/>
        <end position="14"/>
    </location>
</feature>
<feature type="transmembrane region" description="Helical" evidence="7">
    <location>
        <begin position="333"/>
        <end position="353"/>
    </location>
</feature>
<feature type="transmembrane region" description="Helical" evidence="7">
    <location>
        <begin position="540"/>
        <end position="558"/>
    </location>
</feature>
<dbReference type="CDD" id="cd17502">
    <property type="entry name" value="MFS_Azr1_MDR_like"/>
    <property type="match status" value="1"/>
</dbReference>
<evidence type="ECO:0000313" key="10">
    <source>
        <dbReference type="Proteomes" id="UP001278766"/>
    </source>
</evidence>
<evidence type="ECO:0000259" key="8">
    <source>
        <dbReference type="PROSITE" id="PS50850"/>
    </source>
</evidence>
<evidence type="ECO:0000256" key="3">
    <source>
        <dbReference type="ARBA" id="ARBA00022692"/>
    </source>
</evidence>
<feature type="compositionally biased region" description="Polar residues" evidence="6">
    <location>
        <begin position="40"/>
        <end position="51"/>
    </location>
</feature>
<feature type="transmembrane region" description="Helical" evidence="7">
    <location>
        <begin position="401"/>
        <end position="420"/>
    </location>
</feature>
<evidence type="ECO:0000256" key="7">
    <source>
        <dbReference type="SAM" id="Phobius"/>
    </source>
</evidence>
<gene>
    <name evidence="9" type="ORF">B0H64DRAFT_366003</name>
</gene>
<feature type="transmembrane region" description="Helical" evidence="7">
    <location>
        <begin position="133"/>
        <end position="152"/>
    </location>
</feature>
<dbReference type="Gene3D" id="1.20.1720.10">
    <property type="entry name" value="Multidrug resistance protein D"/>
    <property type="match status" value="1"/>
</dbReference>
<feature type="domain" description="Major facilitator superfamily (MFS) profile" evidence="8">
    <location>
        <begin position="69"/>
        <end position="563"/>
    </location>
</feature>
<feature type="transmembrane region" description="Helical" evidence="7">
    <location>
        <begin position="164"/>
        <end position="184"/>
    </location>
</feature>
<dbReference type="RefSeq" id="XP_062655218.1">
    <property type="nucleotide sequence ID" value="XM_062801891.1"/>
</dbReference>
<dbReference type="Pfam" id="PF07690">
    <property type="entry name" value="MFS_1"/>
    <property type="match status" value="1"/>
</dbReference>
<dbReference type="PANTHER" id="PTHR23501">
    <property type="entry name" value="MAJOR FACILITATOR SUPERFAMILY"/>
    <property type="match status" value="1"/>
</dbReference>
<dbReference type="InterPro" id="IPR011701">
    <property type="entry name" value="MFS"/>
</dbReference>
<dbReference type="Gene3D" id="1.20.1250.20">
    <property type="entry name" value="MFS general substrate transporter like domains"/>
    <property type="match status" value="1"/>
</dbReference>
<evidence type="ECO:0000256" key="4">
    <source>
        <dbReference type="ARBA" id="ARBA00022989"/>
    </source>
</evidence>
<dbReference type="FunFam" id="1.20.1720.10:FF:000012">
    <property type="entry name" value="MFS toxin efflux pump (AflT)"/>
    <property type="match status" value="1"/>
</dbReference>
<dbReference type="GO" id="GO:0005886">
    <property type="term" value="C:plasma membrane"/>
    <property type="evidence" value="ECO:0007669"/>
    <property type="project" value="TreeGrafter"/>
</dbReference>
<feature type="transmembrane region" description="Helical" evidence="7">
    <location>
        <begin position="296"/>
        <end position="313"/>
    </location>
</feature>
<feature type="transmembrane region" description="Helical" evidence="7">
    <location>
        <begin position="465"/>
        <end position="484"/>
    </location>
</feature>
<feature type="region of interest" description="Disordered" evidence="6">
    <location>
        <begin position="1"/>
        <end position="52"/>
    </location>
</feature>
<feature type="transmembrane region" description="Helical" evidence="7">
    <location>
        <begin position="263"/>
        <end position="284"/>
    </location>
</feature>
<reference evidence="9" key="2">
    <citation type="submission" date="2023-06" db="EMBL/GenBank/DDBJ databases">
        <authorList>
            <consortium name="Lawrence Berkeley National Laboratory"/>
            <person name="Haridas S."/>
            <person name="Hensen N."/>
            <person name="Bonometti L."/>
            <person name="Westerberg I."/>
            <person name="Brannstrom I.O."/>
            <person name="Guillou S."/>
            <person name="Cros-Aarteil S."/>
            <person name="Calhoun S."/>
            <person name="Kuo A."/>
            <person name="Mondo S."/>
            <person name="Pangilinan J."/>
            <person name="Riley R."/>
            <person name="Labutti K."/>
            <person name="Andreopoulos B."/>
            <person name="Lipzen A."/>
            <person name="Chen C."/>
            <person name="Yanf M."/>
            <person name="Daum C."/>
            <person name="Ng V."/>
            <person name="Clum A."/>
            <person name="Steindorff A."/>
            <person name="Ohm R."/>
            <person name="Martin F."/>
            <person name="Silar P."/>
            <person name="Natvig D."/>
            <person name="Lalanne C."/>
            <person name="Gautier V."/>
            <person name="Ament-Velasquez S.L."/>
            <person name="Kruys A."/>
            <person name="Hutchinson M.I."/>
            <person name="Powell A.J."/>
            <person name="Barry K."/>
            <person name="Miller A.N."/>
            <person name="Grigoriev I.V."/>
            <person name="Debuchy R."/>
            <person name="Gladieux P."/>
            <person name="Thoren M.H."/>
            <person name="Johannesson H."/>
        </authorList>
    </citation>
    <scope>NUCLEOTIDE SEQUENCE</scope>
    <source>
        <strain evidence="9">CBS 168.71</strain>
    </source>
</reference>
<evidence type="ECO:0000256" key="5">
    <source>
        <dbReference type="ARBA" id="ARBA00023136"/>
    </source>
</evidence>
<dbReference type="EMBL" id="JAUEPN010000008">
    <property type="protein sequence ID" value="KAK3291704.1"/>
    <property type="molecule type" value="Genomic_DNA"/>
</dbReference>
<keyword evidence="4 7" id="KW-1133">Transmembrane helix</keyword>
<dbReference type="InterPro" id="IPR020846">
    <property type="entry name" value="MFS_dom"/>
</dbReference>
<feature type="transmembrane region" description="Helical" evidence="7">
    <location>
        <begin position="66"/>
        <end position="92"/>
    </location>
</feature>
<comment type="subcellular location">
    <subcellularLocation>
        <location evidence="1">Membrane</location>
        <topology evidence="1">Multi-pass membrane protein</topology>
    </subcellularLocation>
</comment>
<evidence type="ECO:0000256" key="6">
    <source>
        <dbReference type="SAM" id="MobiDB-lite"/>
    </source>
</evidence>
<dbReference type="AlphaFoldDB" id="A0AAE0H8C8"/>
<reference evidence="9" key="1">
    <citation type="journal article" date="2023" name="Mol. Phylogenet. Evol.">
        <title>Genome-scale phylogeny and comparative genomics of the fungal order Sordariales.</title>
        <authorList>
            <person name="Hensen N."/>
            <person name="Bonometti L."/>
            <person name="Westerberg I."/>
            <person name="Brannstrom I.O."/>
            <person name="Guillou S."/>
            <person name="Cros-Aarteil S."/>
            <person name="Calhoun S."/>
            <person name="Haridas S."/>
            <person name="Kuo A."/>
            <person name="Mondo S."/>
            <person name="Pangilinan J."/>
            <person name="Riley R."/>
            <person name="LaButti K."/>
            <person name="Andreopoulos B."/>
            <person name="Lipzen A."/>
            <person name="Chen C."/>
            <person name="Yan M."/>
            <person name="Daum C."/>
            <person name="Ng V."/>
            <person name="Clum A."/>
            <person name="Steindorff A."/>
            <person name="Ohm R.A."/>
            <person name="Martin F."/>
            <person name="Silar P."/>
            <person name="Natvig D.O."/>
            <person name="Lalanne C."/>
            <person name="Gautier V."/>
            <person name="Ament-Velasquez S.L."/>
            <person name="Kruys A."/>
            <person name="Hutchinson M.I."/>
            <person name="Powell A.J."/>
            <person name="Barry K."/>
            <person name="Miller A.N."/>
            <person name="Grigoriev I.V."/>
            <person name="Debuchy R."/>
            <person name="Gladieux P."/>
            <person name="Hiltunen Thoren M."/>
            <person name="Johannesson H."/>
        </authorList>
    </citation>
    <scope>NUCLEOTIDE SEQUENCE</scope>
    <source>
        <strain evidence="9">CBS 168.71</strain>
    </source>
</reference>
<proteinExistence type="predicted"/>
<feature type="transmembrane region" description="Helical" evidence="7">
    <location>
        <begin position="432"/>
        <end position="453"/>
    </location>
</feature>
<accession>A0AAE0H8C8</accession>
<sequence>MADLSSKSDNEKPSQSDASLEVVRANEVPRSEHHDETTKDTPQASLPSSDANIAEDESQYPSGLRLWLVILSLCLCIFLIALDQTIIAPALGAITAEFNSTKDIGWYGASYLLTTTAMQPIYGVVYRLFDVKLTYLGAVGLFELGSLVTAVAPTSTAFIVGRAVAGLGTAGIFSGSFVIVGYIMPLRRRPATFGLFGALWGISSVAGPLLGGVFADQITWRWCFYINLPLGGAAVAAVIVFLRGVSSGNDPNRKSFFARILQLDLVGAVILVPSIILLLVALQWGGVVYPWSEGRVIALLVVAGVGAIAFVGVEIWQEDKGLLPPRFFKNRNVFAAMMFALFFGASFYPMVYYLSLYFQAVQGDSAIQAGIKILPFLIAMVISSVGSGFLVTAIGYYNHIILFETALLTAGAALIATFWLGTPLSKWFPSQVLMGLGTGICFQAPIIAVQNVLPPHLIPQATACTQFFQALGGSVFLAVGQTVFQNGLIANMARDAKGIDPAEILNSGASQIHQLVGETMGREDLVDVVLGAYVLGLRNSYYISVATAACAFLVSWALEWKRIQGSGEKTEEVTSVE</sequence>